<dbReference type="GO" id="GO:0003676">
    <property type="term" value="F:nucleic acid binding"/>
    <property type="evidence" value="ECO:0007669"/>
    <property type="project" value="InterPro"/>
</dbReference>
<reference evidence="3 4" key="2">
    <citation type="journal article" date="2017" name="Nature">
        <title>The Apostasia genome and the evolution of orchids.</title>
        <authorList>
            <person name="Zhang G.Q."/>
            <person name="Liu K.W."/>
            <person name="Li Z."/>
            <person name="Lohaus R."/>
            <person name="Hsiao Y.Y."/>
            <person name="Niu S.C."/>
            <person name="Wang J.Y."/>
            <person name="Lin Y.C."/>
            <person name="Xu Q."/>
            <person name="Chen L.J."/>
            <person name="Yoshida K."/>
            <person name="Fujiwara S."/>
            <person name="Wang Z.W."/>
            <person name="Zhang Y.Q."/>
            <person name="Mitsuda N."/>
            <person name="Wang M."/>
            <person name="Liu G.H."/>
            <person name="Pecoraro L."/>
            <person name="Huang H.X."/>
            <person name="Xiao X.J."/>
            <person name="Lin M."/>
            <person name="Wu X.Y."/>
            <person name="Wu W.L."/>
            <person name="Chen Y.Y."/>
            <person name="Chang S.B."/>
            <person name="Sakamoto S."/>
            <person name="Ohme-Takagi M."/>
            <person name="Yagi M."/>
            <person name="Zeng S.J."/>
            <person name="Shen C.Y."/>
            <person name="Yeh C.M."/>
            <person name="Luo Y.B."/>
            <person name="Tsai W.C."/>
            <person name="Van de Peer Y."/>
            <person name="Liu Z.J."/>
        </authorList>
    </citation>
    <scope>NUCLEOTIDE SEQUENCE [LARGE SCALE GENOMIC DNA]</scope>
    <source>
        <tissue evidence="3">The whole plant</tissue>
    </source>
</reference>
<dbReference type="InterPro" id="IPR036397">
    <property type="entry name" value="RNaseH_sf"/>
</dbReference>
<dbReference type="Pfam" id="PF13456">
    <property type="entry name" value="RVT_3"/>
    <property type="match status" value="1"/>
</dbReference>
<feature type="domain" description="RNase H type-1" evidence="1">
    <location>
        <begin position="349"/>
        <end position="428"/>
    </location>
</feature>
<evidence type="ECO:0000313" key="4">
    <source>
        <dbReference type="Proteomes" id="UP000233837"/>
    </source>
</evidence>
<dbReference type="CDD" id="cd06222">
    <property type="entry name" value="RNase_H_like"/>
    <property type="match status" value="1"/>
</dbReference>
<evidence type="ECO:0000313" key="3">
    <source>
        <dbReference type="EMBL" id="PKU60335.1"/>
    </source>
</evidence>
<feature type="domain" description="Reverse transcriptase zinc-binding" evidence="2">
    <location>
        <begin position="173"/>
        <end position="236"/>
    </location>
</feature>
<dbReference type="Proteomes" id="UP000233837">
    <property type="component" value="Unassembled WGS sequence"/>
</dbReference>
<dbReference type="PANTHER" id="PTHR47074">
    <property type="entry name" value="BNAC02G40300D PROTEIN"/>
    <property type="match status" value="1"/>
</dbReference>
<dbReference type="AlphaFoldDB" id="A0A2I0VAA2"/>
<dbReference type="Gene3D" id="3.30.420.10">
    <property type="entry name" value="Ribonuclease H-like superfamily/Ribonuclease H"/>
    <property type="match status" value="1"/>
</dbReference>
<name>A0A2I0VAA2_9ASPA</name>
<gene>
    <name evidence="3" type="ORF">MA16_Dca026674</name>
</gene>
<dbReference type="PANTHER" id="PTHR47074:SF48">
    <property type="entry name" value="POLYNUCLEOTIDYL TRANSFERASE, RIBONUCLEASE H-LIKE SUPERFAMILY PROTEIN"/>
    <property type="match status" value="1"/>
</dbReference>
<reference evidence="3 4" key="1">
    <citation type="journal article" date="2016" name="Sci. Rep.">
        <title>The Dendrobium catenatum Lindl. genome sequence provides insights into polysaccharide synthase, floral development and adaptive evolution.</title>
        <authorList>
            <person name="Zhang G.Q."/>
            <person name="Xu Q."/>
            <person name="Bian C."/>
            <person name="Tsai W.C."/>
            <person name="Yeh C.M."/>
            <person name="Liu K.W."/>
            <person name="Yoshida K."/>
            <person name="Zhang L.S."/>
            <person name="Chang S.B."/>
            <person name="Chen F."/>
            <person name="Shi Y."/>
            <person name="Su Y.Y."/>
            <person name="Zhang Y.Q."/>
            <person name="Chen L.J."/>
            <person name="Yin Y."/>
            <person name="Lin M."/>
            <person name="Huang H."/>
            <person name="Deng H."/>
            <person name="Wang Z.W."/>
            <person name="Zhu S.L."/>
            <person name="Zhao X."/>
            <person name="Deng C."/>
            <person name="Niu S.C."/>
            <person name="Huang J."/>
            <person name="Wang M."/>
            <person name="Liu G.H."/>
            <person name="Yang H.J."/>
            <person name="Xiao X.J."/>
            <person name="Hsiao Y.Y."/>
            <person name="Wu W.L."/>
            <person name="Chen Y.Y."/>
            <person name="Mitsuda N."/>
            <person name="Ohme-Takagi M."/>
            <person name="Luo Y.B."/>
            <person name="Van de Peer Y."/>
            <person name="Liu Z.J."/>
        </authorList>
    </citation>
    <scope>NUCLEOTIDE SEQUENCE [LARGE SCALE GENOMIC DNA]</scope>
    <source>
        <tissue evidence="3">The whole plant</tissue>
    </source>
</reference>
<sequence>MGGLGFHANSKWVGPLRSHITWEYISKPTSFFHRCMKQKYGNWPWVADFKRGDSTVWKILCDGANSLACCVRWKVCNGRDINILNHTWIWDRSIALWPTYCDIAALEDRTVSDLISPAGDWDKQKLLICFGEDRILEMKIWSELHEDVLELMKIPIGSTISAMVYNSSFLGEDDPCCAILKAGLRPRVRMFWWRVYKNIVPTNSWLLARGFDVDVKCPMGCNMCEDLNHITTDCKQLMEILDILDSWGLYTPRFADFSALQVALEENVKSKDIGMKLYCLTVYHCWLNRNAVKHGKEVSTQVFMAASILESLNQDGLLFHLEQRDTVQSFGLCLHSSWCPPPTRWLKINVDGALLRSNAGGIGIVIRDSYGKLIVAAGWSICHWDSTQVEMMAIQGVGKLIAEWMYELNGVIVEGDSASVIEHMQNFQFKELWKLQLEDWDKWN</sequence>
<keyword evidence="4" id="KW-1185">Reference proteome</keyword>
<dbReference type="Pfam" id="PF13966">
    <property type="entry name" value="zf-RVT"/>
    <property type="match status" value="1"/>
</dbReference>
<dbReference type="EMBL" id="KZ503960">
    <property type="protein sequence ID" value="PKU60335.1"/>
    <property type="molecule type" value="Genomic_DNA"/>
</dbReference>
<evidence type="ECO:0000259" key="2">
    <source>
        <dbReference type="Pfam" id="PF13966"/>
    </source>
</evidence>
<dbReference type="InterPro" id="IPR052929">
    <property type="entry name" value="RNase_H-like_EbsB-rel"/>
</dbReference>
<dbReference type="SUPFAM" id="SSF53098">
    <property type="entry name" value="Ribonuclease H-like"/>
    <property type="match status" value="1"/>
</dbReference>
<proteinExistence type="predicted"/>
<organism evidence="3 4">
    <name type="scientific">Dendrobium catenatum</name>
    <dbReference type="NCBI Taxonomy" id="906689"/>
    <lineage>
        <taxon>Eukaryota</taxon>
        <taxon>Viridiplantae</taxon>
        <taxon>Streptophyta</taxon>
        <taxon>Embryophyta</taxon>
        <taxon>Tracheophyta</taxon>
        <taxon>Spermatophyta</taxon>
        <taxon>Magnoliopsida</taxon>
        <taxon>Liliopsida</taxon>
        <taxon>Asparagales</taxon>
        <taxon>Orchidaceae</taxon>
        <taxon>Epidendroideae</taxon>
        <taxon>Malaxideae</taxon>
        <taxon>Dendrobiinae</taxon>
        <taxon>Dendrobium</taxon>
    </lineage>
</organism>
<evidence type="ECO:0000259" key="1">
    <source>
        <dbReference type="Pfam" id="PF13456"/>
    </source>
</evidence>
<dbReference type="InterPro" id="IPR002156">
    <property type="entry name" value="RNaseH_domain"/>
</dbReference>
<accession>A0A2I0VAA2</accession>
<dbReference type="InterPro" id="IPR026960">
    <property type="entry name" value="RVT-Znf"/>
</dbReference>
<dbReference type="InterPro" id="IPR044730">
    <property type="entry name" value="RNase_H-like_dom_plant"/>
</dbReference>
<dbReference type="GO" id="GO:0004523">
    <property type="term" value="F:RNA-DNA hybrid ribonuclease activity"/>
    <property type="evidence" value="ECO:0007669"/>
    <property type="project" value="InterPro"/>
</dbReference>
<dbReference type="InterPro" id="IPR012337">
    <property type="entry name" value="RNaseH-like_sf"/>
</dbReference>
<protein>
    <submittedName>
        <fullName evidence="3">Uncharacterized protein</fullName>
    </submittedName>
</protein>